<organism evidence="3">
    <name type="scientific">Pyramimonas obovata</name>
    <dbReference type="NCBI Taxonomy" id="1411642"/>
    <lineage>
        <taxon>Eukaryota</taxon>
        <taxon>Viridiplantae</taxon>
        <taxon>Chlorophyta</taxon>
        <taxon>Pyramimonadophyceae</taxon>
        <taxon>Pyramimonadales</taxon>
        <taxon>Pyramimonadaceae</taxon>
        <taxon>Pyramimonas</taxon>
        <taxon>Pyramimonas incertae sedis</taxon>
    </lineage>
</organism>
<sequence length="409" mass="45570">MVKSLKNVFGVLVVCGALYVFLSTHQIHDRHTGFRDQSRGTMSGLPASTEQPHRHVRVFTRDSSGSLIKKQVRGYPEPVRAKFTDALRTLRHNVSPHVAHWNFTGMARKLLPPPSPERQIVQLHSDVSNGATETQAQSEAPSVAEFSSLATLDFLPADEAIAKIKLMEQAALAAGKLQRQRGVNVAHQARHHRTEGALHGEREPDANFYTNYLHQTLERKAAYPILKGFLHKVINYFPTEETWLDGGAGTCGFMEAMIAIGRKVVGVELSDVSQTTCGALYKQGLVKQGPLNKIPYPDHAFDVVFSSEVLEHVPPNLAQKSVNELVRCAKHSVFTTISLRPSALDKPGKPPKVHLTVRPREWWEERFTKAGCVKDEEAFKLFQRYGPDGKEISPHFFPFKCNSGPTDES</sequence>
<dbReference type="CDD" id="cd02440">
    <property type="entry name" value="AdoMet_MTases"/>
    <property type="match status" value="1"/>
</dbReference>
<dbReference type="EMBL" id="HBFA01032488">
    <property type="protein sequence ID" value="CAD8683370.1"/>
    <property type="molecule type" value="Transcribed_RNA"/>
</dbReference>
<dbReference type="AlphaFoldDB" id="A0A7S0WTF9"/>
<dbReference type="Gene3D" id="3.40.50.150">
    <property type="entry name" value="Vaccinia Virus protein VP39"/>
    <property type="match status" value="1"/>
</dbReference>
<protein>
    <recommendedName>
        <fullName evidence="2">Methyltransferase type 11 domain-containing protein</fullName>
    </recommendedName>
</protein>
<gene>
    <name evidence="3" type="ORF">POBO1169_LOCUS16344</name>
</gene>
<evidence type="ECO:0000259" key="2">
    <source>
        <dbReference type="Pfam" id="PF08241"/>
    </source>
</evidence>
<name>A0A7S0WTF9_9CHLO</name>
<accession>A0A7S0WTF9</accession>
<dbReference type="SUPFAM" id="SSF53335">
    <property type="entry name" value="S-adenosyl-L-methionine-dependent methyltransferases"/>
    <property type="match status" value="1"/>
</dbReference>
<feature type="region of interest" description="Disordered" evidence="1">
    <location>
        <begin position="31"/>
        <end position="53"/>
    </location>
</feature>
<feature type="domain" description="Methyltransferase type 11" evidence="2">
    <location>
        <begin position="244"/>
        <end position="331"/>
    </location>
</feature>
<proteinExistence type="predicted"/>
<dbReference type="InterPro" id="IPR029063">
    <property type="entry name" value="SAM-dependent_MTases_sf"/>
</dbReference>
<dbReference type="GO" id="GO:0008757">
    <property type="term" value="F:S-adenosylmethionine-dependent methyltransferase activity"/>
    <property type="evidence" value="ECO:0007669"/>
    <property type="project" value="InterPro"/>
</dbReference>
<dbReference type="Pfam" id="PF08241">
    <property type="entry name" value="Methyltransf_11"/>
    <property type="match status" value="1"/>
</dbReference>
<dbReference type="InterPro" id="IPR013216">
    <property type="entry name" value="Methyltransf_11"/>
</dbReference>
<reference evidence="3" key="1">
    <citation type="submission" date="2021-01" db="EMBL/GenBank/DDBJ databases">
        <authorList>
            <person name="Corre E."/>
            <person name="Pelletier E."/>
            <person name="Niang G."/>
            <person name="Scheremetjew M."/>
            <person name="Finn R."/>
            <person name="Kale V."/>
            <person name="Holt S."/>
            <person name="Cochrane G."/>
            <person name="Meng A."/>
            <person name="Brown T."/>
            <person name="Cohen L."/>
        </authorList>
    </citation>
    <scope>NUCLEOTIDE SEQUENCE</scope>
    <source>
        <strain evidence="3">CCMP722</strain>
    </source>
</reference>
<evidence type="ECO:0000256" key="1">
    <source>
        <dbReference type="SAM" id="MobiDB-lite"/>
    </source>
</evidence>
<evidence type="ECO:0000313" key="3">
    <source>
        <dbReference type="EMBL" id="CAD8683370.1"/>
    </source>
</evidence>